<organism evidence="1 2">
    <name type="scientific">Anaeromyces robustus</name>
    <dbReference type="NCBI Taxonomy" id="1754192"/>
    <lineage>
        <taxon>Eukaryota</taxon>
        <taxon>Fungi</taxon>
        <taxon>Fungi incertae sedis</taxon>
        <taxon>Chytridiomycota</taxon>
        <taxon>Chytridiomycota incertae sedis</taxon>
        <taxon>Neocallimastigomycetes</taxon>
        <taxon>Neocallimastigales</taxon>
        <taxon>Neocallimastigaceae</taxon>
        <taxon>Anaeromyces</taxon>
    </lineage>
</organism>
<evidence type="ECO:0000313" key="1">
    <source>
        <dbReference type="EMBL" id="ORX87335.1"/>
    </source>
</evidence>
<name>A0A1Y1XNT1_9FUNG</name>
<protein>
    <submittedName>
        <fullName evidence="1">Uncharacterized protein</fullName>
    </submittedName>
</protein>
<evidence type="ECO:0000313" key="2">
    <source>
        <dbReference type="Proteomes" id="UP000193944"/>
    </source>
</evidence>
<comment type="caution">
    <text evidence="1">The sequence shown here is derived from an EMBL/GenBank/DDBJ whole genome shotgun (WGS) entry which is preliminary data.</text>
</comment>
<dbReference type="Proteomes" id="UP000193944">
    <property type="component" value="Unassembled WGS sequence"/>
</dbReference>
<gene>
    <name evidence="1" type="ORF">BCR32DRAFT_240323</name>
</gene>
<dbReference type="AlphaFoldDB" id="A0A1Y1XNT1"/>
<reference evidence="1 2" key="1">
    <citation type="submission" date="2016-08" db="EMBL/GenBank/DDBJ databases">
        <title>A Parts List for Fungal Cellulosomes Revealed by Comparative Genomics.</title>
        <authorList>
            <consortium name="DOE Joint Genome Institute"/>
            <person name="Haitjema C.H."/>
            <person name="Gilmore S.P."/>
            <person name="Henske J.K."/>
            <person name="Solomon K.V."/>
            <person name="De Groot R."/>
            <person name="Kuo A."/>
            <person name="Mondo S.J."/>
            <person name="Salamov A.A."/>
            <person name="Labutti K."/>
            <person name="Zhao Z."/>
            <person name="Chiniquy J."/>
            <person name="Barry K."/>
            <person name="Brewer H.M."/>
            <person name="Purvine S.O."/>
            <person name="Wright A.T."/>
            <person name="Boxma B."/>
            <person name="Van Alen T."/>
            <person name="Hackstein J.H."/>
            <person name="Baker S.E."/>
            <person name="Grigoriev I.V."/>
            <person name="O'Malley M.A."/>
        </authorList>
    </citation>
    <scope>NUCLEOTIDE SEQUENCE [LARGE SCALE GENOMIC DNA]</scope>
    <source>
        <strain evidence="1 2">S4</strain>
    </source>
</reference>
<dbReference type="OrthoDB" id="10673323at2759"/>
<keyword evidence="2" id="KW-1185">Reference proteome</keyword>
<dbReference type="EMBL" id="MCFG01000010">
    <property type="protein sequence ID" value="ORX87335.1"/>
    <property type="molecule type" value="Genomic_DNA"/>
</dbReference>
<sequence>MENELGILQGISLSNIIPNERKLEKKDKTINSNKNNQISSKIINKSSLKSNEKIKNNSLIRSTSSSNLSLSSSINFKSKNKKIEKRAFSAQLSNNNSRHKYSQFDNVNKTTNNYIFKTPWEPETKKEKFHSQLNSNLDMPMENNFDDENLIKDTNLSFLDDNKVINFNPDEITFPENLDEEWNKIKQNDEIVNKIEGLSKLLFSDYDSINNKDSKENDIENNNNDISLSEYSNLHEKDIDIIKILYL</sequence>
<reference evidence="1 2" key="2">
    <citation type="submission" date="2016-08" db="EMBL/GenBank/DDBJ databases">
        <title>Pervasive Adenine N6-methylation of Active Genes in Fungi.</title>
        <authorList>
            <consortium name="DOE Joint Genome Institute"/>
            <person name="Mondo S.J."/>
            <person name="Dannebaum R.O."/>
            <person name="Kuo R.C."/>
            <person name="Labutti K."/>
            <person name="Haridas S."/>
            <person name="Kuo A."/>
            <person name="Salamov A."/>
            <person name="Ahrendt S.R."/>
            <person name="Lipzen A."/>
            <person name="Sullivan W."/>
            <person name="Andreopoulos W.B."/>
            <person name="Clum A."/>
            <person name="Lindquist E."/>
            <person name="Daum C."/>
            <person name="Ramamoorthy G.K."/>
            <person name="Gryganskyi A."/>
            <person name="Culley D."/>
            <person name="Magnuson J.K."/>
            <person name="James T.Y."/>
            <person name="O'Malley M.A."/>
            <person name="Stajich J.E."/>
            <person name="Spatafora J.W."/>
            <person name="Visel A."/>
            <person name="Grigoriev I.V."/>
        </authorList>
    </citation>
    <scope>NUCLEOTIDE SEQUENCE [LARGE SCALE GENOMIC DNA]</scope>
    <source>
        <strain evidence="1 2">S4</strain>
    </source>
</reference>
<accession>A0A1Y1XNT1</accession>
<proteinExistence type="predicted"/>